<dbReference type="Gene3D" id="2.60.40.10">
    <property type="entry name" value="Immunoglobulins"/>
    <property type="match status" value="1"/>
</dbReference>
<dbReference type="Gene3D" id="2.60.120.260">
    <property type="entry name" value="Galactose-binding domain-like"/>
    <property type="match status" value="1"/>
</dbReference>
<dbReference type="Pfam" id="PF07691">
    <property type="entry name" value="PA14"/>
    <property type="match status" value="1"/>
</dbReference>
<gene>
    <name evidence="9" type="ORF">N7537_008666</name>
</gene>
<feature type="domain" description="PA14" evidence="8">
    <location>
        <begin position="1"/>
        <end position="131"/>
    </location>
</feature>
<evidence type="ECO:0000256" key="4">
    <source>
        <dbReference type="ARBA" id="ARBA00022801"/>
    </source>
</evidence>
<dbReference type="Pfam" id="PF14310">
    <property type="entry name" value="Fn3-like"/>
    <property type="match status" value="1"/>
</dbReference>
<dbReference type="InterPro" id="IPR026891">
    <property type="entry name" value="Fn3-like"/>
</dbReference>
<dbReference type="GeneID" id="81589962"/>
<comment type="caution">
    <text evidence="9">The sequence shown here is derived from an EMBL/GenBank/DDBJ whole genome shotgun (WGS) entry which is preliminary data.</text>
</comment>
<keyword evidence="5" id="KW-0119">Carbohydrate metabolism</keyword>
<dbReference type="EC" id="3.2.1.21" evidence="3"/>
<dbReference type="InterPro" id="IPR013783">
    <property type="entry name" value="Ig-like_fold"/>
</dbReference>
<evidence type="ECO:0000256" key="7">
    <source>
        <dbReference type="ARBA" id="ARBA00023326"/>
    </source>
</evidence>
<evidence type="ECO:0000256" key="3">
    <source>
        <dbReference type="ARBA" id="ARBA00012744"/>
    </source>
</evidence>
<comment type="similarity">
    <text evidence="2">Belongs to the glycosyl hydrolase 3 family.</text>
</comment>
<dbReference type="Proteomes" id="UP001213799">
    <property type="component" value="Unassembled WGS sequence"/>
</dbReference>
<dbReference type="Pfam" id="PF01915">
    <property type="entry name" value="Glyco_hydro_3_C"/>
    <property type="match status" value="1"/>
</dbReference>
<dbReference type="PANTHER" id="PTHR42715:SF3">
    <property type="entry name" value="BETA-GLUCOSIDASE B-RELATED"/>
    <property type="match status" value="1"/>
</dbReference>
<sequence>MMSDGDIPPSLKGKQYSYRATGVIKPRVSGTYTLSVATTGKTKVFFEGKLLIDNTEWTEVATSNGFLGCSSPDKTAVIELKATCPYKLSVENLVTLPPNQHLDNTLFPYVSGLRLGLALHENEQEMFDRSVEAACRSGVAVVVVGHNKDSEGEGGDRASLNLPGRTNDLMSAICAANPNTAFVVQSSSAVSMPWVEQARAIVLGWYQGQENGNTLADVLLGKCNFSGKTPITFLRQLSDHGSSKWHPAEAAQDRSVIGEKVLIGYRSFEEREVAPLWPFGFGLSYTSFSLSGIRLDGQMTTSVDSMIVINACLSNDGEHDGHEAVQVYISPSTQIRAKGLESYPKTLAGFIKSWVPAGEMRDVQITVRSEELRWYDEEVGSWMLDRGTYSCFVGTSAASIDKKMSFEVI</sequence>
<dbReference type="Gene3D" id="3.20.20.300">
    <property type="entry name" value="Glycoside hydrolase, family 3, N-terminal domain"/>
    <property type="match status" value="1"/>
</dbReference>
<dbReference type="EMBL" id="JAQJAE010000004">
    <property type="protein sequence ID" value="KAJ5598582.1"/>
    <property type="molecule type" value="Genomic_DNA"/>
</dbReference>
<dbReference type="Gene3D" id="3.40.50.1700">
    <property type="entry name" value="Glycoside hydrolase family 3 C-terminal domain"/>
    <property type="match status" value="1"/>
</dbReference>
<proteinExistence type="inferred from homology"/>
<dbReference type="GO" id="GO:0009251">
    <property type="term" value="P:glucan catabolic process"/>
    <property type="evidence" value="ECO:0007669"/>
    <property type="project" value="TreeGrafter"/>
</dbReference>
<dbReference type="InterPro" id="IPR037524">
    <property type="entry name" value="PA14/GLEYA"/>
</dbReference>
<dbReference type="InterPro" id="IPR036962">
    <property type="entry name" value="Glyco_hydro_3_N_sf"/>
</dbReference>
<name>A0AAD6E0W9_9EURO</name>
<evidence type="ECO:0000313" key="10">
    <source>
        <dbReference type="Proteomes" id="UP001213799"/>
    </source>
</evidence>
<evidence type="ECO:0000313" key="9">
    <source>
        <dbReference type="EMBL" id="KAJ5598582.1"/>
    </source>
</evidence>
<keyword evidence="6" id="KW-0326">Glycosidase</keyword>
<evidence type="ECO:0000256" key="6">
    <source>
        <dbReference type="ARBA" id="ARBA00023295"/>
    </source>
</evidence>
<evidence type="ECO:0000256" key="1">
    <source>
        <dbReference type="ARBA" id="ARBA00000448"/>
    </source>
</evidence>
<organism evidence="9 10">
    <name type="scientific">Penicillium hordei</name>
    <dbReference type="NCBI Taxonomy" id="40994"/>
    <lineage>
        <taxon>Eukaryota</taxon>
        <taxon>Fungi</taxon>
        <taxon>Dikarya</taxon>
        <taxon>Ascomycota</taxon>
        <taxon>Pezizomycotina</taxon>
        <taxon>Eurotiomycetes</taxon>
        <taxon>Eurotiomycetidae</taxon>
        <taxon>Eurotiales</taxon>
        <taxon>Aspergillaceae</taxon>
        <taxon>Penicillium</taxon>
    </lineage>
</organism>
<dbReference type="SMART" id="SM01217">
    <property type="entry name" value="Fn3_like"/>
    <property type="match status" value="1"/>
</dbReference>
<reference evidence="9" key="1">
    <citation type="journal article" date="2023" name="IMA Fungus">
        <title>Comparative genomic study of the Penicillium genus elucidates a diverse pangenome and 15 lateral gene transfer events.</title>
        <authorList>
            <person name="Petersen C."/>
            <person name="Sorensen T."/>
            <person name="Nielsen M.R."/>
            <person name="Sondergaard T.E."/>
            <person name="Sorensen J.L."/>
            <person name="Fitzpatrick D.A."/>
            <person name="Frisvad J.C."/>
            <person name="Nielsen K.L."/>
        </authorList>
    </citation>
    <scope>NUCLEOTIDE SEQUENCE</scope>
    <source>
        <strain evidence="9">IBT 12815</strain>
    </source>
</reference>
<accession>A0AAD6E0W9</accession>
<evidence type="ECO:0000256" key="2">
    <source>
        <dbReference type="ARBA" id="ARBA00005336"/>
    </source>
</evidence>
<dbReference type="InterPro" id="IPR002772">
    <property type="entry name" value="Glyco_hydro_3_C"/>
</dbReference>
<dbReference type="RefSeq" id="XP_056751796.1">
    <property type="nucleotide sequence ID" value="XM_056899720.1"/>
</dbReference>
<protein>
    <recommendedName>
        <fullName evidence="3">beta-glucosidase</fullName>
        <ecNumber evidence="3">3.2.1.21</ecNumber>
    </recommendedName>
</protein>
<dbReference type="InterPro" id="IPR036881">
    <property type="entry name" value="Glyco_hydro_3_C_sf"/>
</dbReference>
<dbReference type="PROSITE" id="PS51820">
    <property type="entry name" value="PA14"/>
    <property type="match status" value="1"/>
</dbReference>
<comment type="catalytic activity">
    <reaction evidence="1">
        <text>Hydrolysis of terminal, non-reducing beta-D-glucosyl residues with release of beta-D-glucose.</text>
        <dbReference type="EC" id="3.2.1.21"/>
    </reaction>
</comment>
<dbReference type="PANTHER" id="PTHR42715">
    <property type="entry name" value="BETA-GLUCOSIDASE"/>
    <property type="match status" value="1"/>
</dbReference>
<dbReference type="GO" id="GO:0008422">
    <property type="term" value="F:beta-glucosidase activity"/>
    <property type="evidence" value="ECO:0007669"/>
    <property type="project" value="UniProtKB-EC"/>
</dbReference>
<reference evidence="9" key="2">
    <citation type="submission" date="2023-01" db="EMBL/GenBank/DDBJ databases">
        <authorList>
            <person name="Petersen C."/>
        </authorList>
    </citation>
    <scope>NUCLEOTIDE SEQUENCE</scope>
    <source>
        <strain evidence="9">IBT 12815</strain>
    </source>
</reference>
<dbReference type="SUPFAM" id="SSF52279">
    <property type="entry name" value="Beta-D-glucan exohydrolase, C-terminal domain"/>
    <property type="match status" value="1"/>
</dbReference>
<keyword evidence="4 9" id="KW-0378">Hydrolase</keyword>
<dbReference type="AlphaFoldDB" id="A0AAD6E0W9"/>
<keyword evidence="10" id="KW-1185">Reference proteome</keyword>
<keyword evidence="7" id="KW-0624">Polysaccharide degradation</keyword>
<dbReference type="InterPro" id="IPR011658">
    <property type="entry name" value="PA14_dom"/>
</dbReference>
<dbReference type="InterPro" id="IPR050288">
    <property type="entry name" value="Cellulose_deg_GH3"/>
</dbReference>
<evidence type="ECO:0000259" key="8">
    <source>
        <dbReference type="PROSITE" id="PS51820"/>
    </source>
</evidence>
<evidence type="ECO:0000256" key="5">
    <source>
        <dbReference type="ARBA" id="ARBA00023277"/>
    </source>
</evidence>